<keyword evidence="1" id="KW-0489">Methyltransferase</keyword>
<dbReference type="InterPro" id="IPR022238">
    <property type="entry name" value="Bud23_C"/>
</dbReference>
<keyword evidence="3" id="KW-0949">S-adenosyl-L-methionine</keyword>
<feature type="region of interest" description="Disordered" evidence="4">
    <location>
        <begin position="262"/>
        <end position="323"/>
    </location>
</feature>
<evidence type="ECO:0008006" key="8">
    <source>
        <dbReference type="Google" id="ProtNLM"/>
    </source>
</evidence>
<feature type="region of interest" description="Disordered" evidence="4">
    <location>
        <begin position="96"/>
        <end position="124"/>
    </location>
</feature>
<feature type="compositionally biased region" description="Basic and acidic residues" evidence="4">
    <location>
        <begin position="289"/>
        <end position="299"/>
    </location>
</feature>
<dbReference type="GO" id="GO:0005730">
    <property type="term" value="C:nucleolus"/>
    <property type="evidence" value="ECO:0007669"/>
    <property type="project" value="TreeGrafter"/>
</dbReference>
<reference evidence="7" key="1">
    <citation type="submission" date="2021-01" db="EMBL/GenBank/DDBJ databases">
        <authorList>
            <person name="Corre E."/>
            <person name="Pelletier E."/>
            <person name="Niang G."/>
            <person name="Scheremetjew M."/>
            <person name="Finn R."/>
            <person name="Kale V."/>
            <person name="Holt S."/>
            <person name="Cochrane G."/>
            <person name="Meng A."/>
            <person name="Brown T."/>
            <person name="Cohen L."/>
        </authorList>
    </citation>
    <scope>NUCLEOTIDE SEQUENCE</scope>
    <source>
        <strain evidence="7">Pop2</strain>
    </source>
</reference>
<protein>
    <recommendedName>
        <fullName evidence="8">18S rRNA (guanine(1575)-N(7))-methyltransferase Bud23 C-terminal domain-containing protein</fullName>
    </recommendedName>
</protein>
<evidence type="ECO:0000256" key="4">
    <source>
        <dbReference type="SAM" id="MobiDB-lite"/>
    </source>
</evidence>
<keyword evidence="2" id="KW-0808">Transferase</keyword>
<feature type="domain" description="Methyltransferase" evidence="6">
    <location>
        <begin position="54"/>
        <end position="96"/>
    </location>
</feature>
<dbReference type="InterPro" id="IPR039769">
    <property type="entry name" value="Bud23-like"/>
</dbReference>
<dbReference type="AlphaFoldDB" id="A0A6U3S1T0"/>
<name>A0A6U3S1T0_9STRA</name>
<dbReference type="CDD" id="cd02440">
    <property type="entry name" value="AdoMet_MTases"/>
    <property type="match status" value="1"/>
</dbReference>
<dbReference type="InterPro" id="IPR041698">
    <property type="entry name" value="Methyltransf_25"/>
</dbReference>
<dbReference type="InterPro" id="IPR029063">
    <property type="entry name" value="SAM-dependent_MTases_sf"/>
</dbReference>
<dbReference type="PANTHER" id="PTHR12734:SF0">
    <property type="entry name" value="18S RRNA (GUANINE-N(7))-METHYLTRANSFERASE-RELATED"/>
    <property type="match status" value="1"/>
</dbReference>
<organism evidence="7">
    <name type="scientific">Ditylum brightwellii</name>
    <dbReference type="NCBI Taxonomy" id="49249"/>
    <lineage>
        <taxon>Eukaryota</taxon>
        <taxon>Sar</taxon>
        <taxon>Stramenopiles</taxon>
        <taxon>Ochrophyta</taxon>
        <taxon>Bacillariophyta</taxon>
        <taxon>Mediophyceae</taxon>
        <taxon>Lithodesmiophycidae</taxon>
        <taxon>Lithodesmiales</taxon>
        <taxon>Lithodesmiaceae</taxon>
        <taxon>Ditylum</taxon>
    </lineage>
</organism>
<dbReference type="EMBL" id="HBGN01024671">
    <property type="protein sequence ID" value="CAD9339420.1"/>
    <property type="molecule type" value="Transcribed_RNA"/>
</dbReference>
<feature type="compositionally biased region" description="Acidic residues" evidence="4">
    <location>
        <begin position="107"/>
        <end position="121"/>
    </location>
</feature>
<evidence type="ECO:0000259" key="6">
    <source>
        <dbReference type="Pfam" id="PF13649"/>
    </source>
</evidence>
<feature type="compositionally biased region" description="Basic residues" evidence="4">
    <location>
        <begin position="275"/>
        <end position="288"/>
    </location>
</feature>
<dbReference type="SUPFAM" id="SSF53335">
    <property type="entry name" value="S-adenosyl-L-methionine-dependent methyltransferases"/>
    <property type="match status" value="1"/>
</dbReference>
<feature type="domain" description="18S rRNA (guanine(1575)-N(7))-methyltransferase Bud23 C-terminal" evidence="5">
    <location>
        <begin position="247"/>
        <end position="320"/>
    </location>
</feature>
<evidence type="ECO:0000256" key="2">
    <source>
        <dbReference type="ARBA" id="ARBA00022679"/>
    </source>
</evidence>
<accession>A0A6U3S1T0</accession>
<feature type="compositionally biased region" description="Basic and acidic residues" evidence="4">
    <location>
        <begin position="96"/>
        <end position="106"/>
    </location>
</feature>
<proteinExistence type="predicted"/>
<evidence type="ECO:0000313" key="7">
    <source>
        <dbReference type="EMBL" id="CAD9339420.1"/>
    </source>
</evidence>
<evidence type="ECO:0000256" key="3">
    <source>
        <dbReference type="ARBA" id="ARBA00022691"/>
    </source>
</evidence>
<dbReference type="Pfam" id="PF13649">
    <property type="entry name" value="Methyltransf_25"/>
    <property type="match status" value="1"/>
</dbReference>
<dbReference type="Pfam" id="PF12589">
    <property type="entry name" value="WBS_methylT"/>
    <property type="match status" value="1"/>
</dbReference>
<evidence type="ECO:0000259" key="5">
    <source>
        <dbReference type="Pfam" id="PF12589"/>
    </source>
</evidence>
<sequence>MSRPELTGHASLFYNSKEARKYDSSSRMIGVQREITERAIELLRLHETSEPRLVLDIGCGSGLSGKVLEEKGHVWIGCDVSRDMLDVANERIERKRKKENNDKGGMDSEDEEESEDEEMEDGERGKVELASTGDLMHHDMGTGLPFRPATFDACISISALQWLCYSNAKGQIPKKRLMRFFSSLYRVLRRGARAVLQFYPETAEQAILISECAAKVGFAGGIVVDYPNSTKAKKHYLVLSFDRSYKAPAGLTEGSLLSEARQSGVRVDGTGDKKGGRKGKPHKKKKGMKTKEWIVQKKETQRKKGKDVRPDSKYTARKRPTRF</sequence>
<dbReference type="GO" id="GO:0016435">
    <property type="term" value="F:rRNA (guanine) methyltransferase activity"/>
    <property type="evidence" value="ECO:0007669"/>
    <property type="project" value="InterPro"/>
</dbReference>
<dbReference type="PANTHER" id="PTHR12734">
    <property type="entry name" value="METHYLTRANSFERASE-RELATED"/>
    <property type="match status" value="1"/>
</dbReference>
<dbReference type="GO" id="GO:0070476">
    <property type="term" value="P:rRNA (guanine-N7)-methylation"/>
    <property type="evidence" value="ECO:0007669"/>
    <property type="project" value="InterPro"/>
</dbReference>
<gene>
    <name evidence="7" type="ORF">DBRI1063_LOCUS15778</name>
</gene>
<evidence type="ECO:0000256" key="1">
    <source>
        <dbReference type="ARBA" id="ARBA00022603"/>
    </source>
</evidence>
<dbReference type="Gene3D" id="3.40.50.150">
    <property type="entry name" value="Vaccinia Virus protein VP39"/>
    <property type="match status" value="1"/>
</dbReference>